<evidence type="ECO:0000256" key="1">
    <source>
        <dbReference type="SAM" id="Phobius"/>
    </source>
</evidence>
<sequence>MSSIEALQSEKIKKTKKKPLLKRLWFWILTLFIVITAVSIFSSRNETTAYELSKMQTMTKEEIITKFGEPNEVIRDDSDGYAIAYNTGFMVGGNNQGVSEITLQEDAVKENSKDTYKIFDVTLGSSFADNIVRLGKPNLTQEKDGKKSVMYLTKEDYLLVFSTRVDTDEISIIQYSAYDSSMESTALDLSSLLGLSATEEELESFYTIKDKKSSQGATTYALEEGFELIVDENNMVKQLIISSSSIFNIHGIRTSDSLNKANQVLGEYIRTPAGVQDTTQYSYDYNNGAIPTMVVLSVDSSSKIRYIQVNAKDE</sequence>
<name>A0ABT9CCC6_9BACL</name>
<dbReference type="RefSeq" id="WP_305022521.1">
    <property type="nucleotide sequence ID" value="NZ_JAUQTB010000001.1"/>
</dbReference>
<keyword evidence="1" id="KW-0812">Transmembrane</keyword>
<comment type="caution">
    <text evidence="2">The sequence shown here is derived from an EMBL/GenBank/DDBJ whole genome shotgun (WGS) entry which is preliminary data.</text>
</comment>
<accession>A0ABT9CCC6</accession>
<dbReference type="Proteomes" id="UP001240171">
    <property type="component" value="Unassembled WGS sequence"/>
</dbReference>
<proteinExistence type="predicted"/>
<keyword evidence="1" id="KW-1133">Transmembrane helix</keyword>
<keyword evidence="3" id="KW-1185">Reference proteome</keyword>
<keyword evidence="1" id="KW-0472">Membrane</keyword>
<dbReference type="EMBL" id="JAUQTB010000001">
    <property type="protein sequence ID" value="MDO7905351.1"/>
    <property type="molecule type" value="Genomic_DNA"/>
</dbReference>
<protein>
    <recommendedName>
        <fullName evidence="4">DUF4309 domain-containing protein</fullName>
    </recommendedName>
</protein>
<evidence type="ECO:0000313" key="3">
    <source>
        <dbReference type="Proteomes" id="UP001240171"/>
    </source>
</evidence>
<reference evidence="2 3" key="1">
    <citation type="submission" date="2023-07" db="EMBL/GenBank/DDBJ databases">
        <title>Paenibacillus sp. JX-17 nov. isolated from soil.</title>
        <authorList>
            <person name="Wan Y."/>
            <person name="Liu B."/>
        </authorList>
    </citation>
    <scope>NUCLEOTIDE SEQUENCE [LARGE SCALE GENOMIC DNA]</scope>
    <source>
        <strain evidence="2 3">JX-17</strain>
    </source>
</reference>
<gene>
    <name evidence="2" type="ORF">Q5741_02855</name>
</gene>
<evidence type="ECO:0008006" key="4">
    <source>
        <dbReference type="Google" id="ProtNLM"/>
    </source>
</evidence>
<evidence type="ECO:0000313" key="2">
    <source>
        <dbReference type="EMBL" id="MDO7905351.1"/>
    </source>
</evidence>
<feature type="transmembrane region" description="Helical" evidence="1">
    <location>
        <begin position="20"/>
        <end position="41"/>
    </location>
</feature>
<organism evidence="2 3">
    <name type="scientific">Paenibacillus lacisoli</name>
    <dbReference type="NCBI Taxonomy" id="3064525"/>
    <lineage>
        <taxon>Bacteria</taxon>
        <taxon>Bacillati</taxon>
        <taxon>Bacillota</taxon>
        <taxon>Bacilli</taxon>
        <taxon>Bacillales</taxon>
        <taxon>Paenibacillaceae</taxon>
        <taxon>Paenibacillus</taxon>
    </lineage>
</organism>